<dbReference type="AlphaFoldDB" id="A0A8S3ADZ3"/>
<dbReference type="EMBL" id="CAJOBH010113695">
    <property type="protein sequence ID" value="CAF4674792.1"/>
    <property type="molecule type" value="Genomic_DNA"/>
</dbReference>
<dbReference type="Proteomes" id="UP000681967">
    <property type="component" value="Unassembled WGS sequence"/>
</dbReference>
<reference evidence="1" key="1">
    <citation type="submission" date="2021-02" db="EMBL/GenBank/DDBJ databases">
        <authorList>
            <person name="Nowell W R."/>
        </authorList>
    </citation>
    <scope>NUCLEOTIDE SEQUENCE</scope>
</reference>
<organism evidence="1 3">
    <name type="scientific">Rotaria magnacalcarata</name>
    <dbReference type="NCBI Taxonomy" id="392030"/>
    <lineage>
        <taxon>Eukaryota</taxon>
        <taxon>Metazoa</taxon>
        <taxon>Spiralia</taxon>
        <taxon>Gnathifera</taxon>
        <taxon>Rotifera</taxon>
        <taxon>Eurotatoria</taxon>
        <taxon>Bdelloidea</taxon>
        <taxon>Philodinida</taxon>
        <taxon>Philodinidae</taxon>
        <taxon>Rotaria</taxon>
    </lineage>
</organism>
<name>A0A8S3ADZ3_9BILA</name>
<dbReference type="EMBL" id="CAJOBH010127626">
    <property type="protein sequence ID" value="CAF4741852.1"/>
    <property type="molecule type" value="Genomic_DNA"/>
</dbReference>
<gene>
    <name evidence="1" type="ORF">BYL167_LOCUS43111</name>
    <name evidence="2" type="ORF">BYL167_LOCUS45726</name>
</gene>
<comment type="caution">
    <text evidence="1">The sequence shown here is derived from an EMBL/GenBank/DDBJ whole genome shotgun (WGS) entry which is preliminary data.</text>
</comment>
<evidence type="ECO:0000313" key="2">
    <source>
        <dbReference type="EMBL" id="CAF4741852.1"/>
    </source>
</evidence>
<protein>
    <submittedName>
        <fullName evidence="1">Uncharacterized protein</fullName>
    </submittedName>
</protein>
<proteinExistence type="predicted"/>
<feature type="non-terminal residue" evidence="1">
    <location>
        <position position="30"/>
    </location>
</feature>
<sequence>MWLFSTSIIELPPTLRYRRSNMPLISMWIA</sequence>
<evidence type="ECO:0000313" key="3">
    <source>
        <dbReference type="Proteomes" id="UP000681967"/>
    </source>
</evidence>
<accession>A0A8S3ADZ3</accession>
<evidence type="ECO:0000313" key="1">
    <source>
        <dbReference type="EMBL" id="CAF4674792.1"/>
    </source>
</evidence>